<dbReference type="EMBL" id="LGRX02013572">
    <property type="protein sequence ID" value="KAK3265942.1"/>
    <property type="molecule type" value="Genomic_DNA"/>
</dbReference>
<proteinExistence type="predicted"/>
<sequence>MGVMGVMVERSHGPRGGLPSMLIQLTSWYLTELYQVVGAGPAPSPGQEARVSMPGLLARQGGSRRIAVGAVDGWSREGGEKPAHGLVATVSGGWGVAGGGAIDGGTVEVSGEGVATGVDGQAGGVAVGSGEGVEGPHLSLPLELSGAAGGACEASGSVQLGGCGRQAGAGQQMGGGSESWGNQRAEGQAQEQPGVGGLMGDPEGLGKARWAWLRGLSFGTGKRQDVGGDRRRELQEQTLELDEKKFDDVMRNVPQASGLGSSQWRWEHLWAVHVSVGETHCWRMMSVMDCGRSRSGWR</sequence>
<name>A0AAE0FTT7_9CHLO</name>
<evidence type="ECO:0000313" key="2">
    <source>
        <dbReference type="EMBL" id="KAK3265942.1"/>
    </source>
</evidence>
<evidence type="ECO:0000256" key="1">
    <source>
        <dbReference type="SAM" id="MobiDB-lite"/>
    </source>
</evidence>
<accession>A0AAE0FTT7</accession>
<organism evidence="2 3">
    <name type="scientific">Cymbomonas tetramitiformis</name>
    <dbReference type="NCBI Taxonomy" id="36881"/>
    <lineage>
        <taxon>Eukaryota</taxon>
        <taxon>Viridiplantae</taxon>
        <taxon>Chlorophyta</taxon>
        <taxon>Pyramimonadophyceae</taxon>
        <taxon>Pyramimonadales</taxon>
        <taxon>Pyramimonadaceae</taxon>
        <taxon>Cymbomonas</taxon>
    </lineage>
</organism>
<comment type="caution">
    <text evidence="2">The sequence shown here is derived from an EMBL/GenBank/DDBJ whole genome shotgun (WGS) entry which is preliminary data.</text>
</comment>
<keyword evidence="3" id="KW-1185">Reference proteome</keyword>
<feature type="region of interest" description="Disordered" evidence="1">
    <location>
        <begin position="165"/>
        <end position="201"/>
    </location>
</feature>
<dbReference type="AlphaFoldDB" id="A0AAE0FTT7"/>
<reference evidence="2 3" key="1">
    <citation type="journal article" date="2015" name="Genome Biol. Evol.">
        <title>Comparative Genomics of a Bacterivorous Green Alga Reveals Evolutionary Causalities and Consequences of Phago-Mixotrophic Mode of Nutrition.</title>
        <authorList>
            <person name="Burns J.A."/>
            <person name="Paasch A."/>
            <person name="Narechania A."/>
            <person name="Kim E."/>
        </authorList>
    </citation>
    <scope>NUCLEOTIDE SEQUENCE [LARGE SCALE GENOMIC DNA]</scope>
    <source>
        <strain evidence="2 3">PLY_AMNH</strain>
    </source>
</reference>
<evidence type="ECO:0000313" key="3">
    <source>
        <dbReference type="Proteomes" id="UP001190700"/>
    </source>
</evidence>
<protein>
    <submittedName>
        <fullName evidence="2">Uncharacterized protein</fullName>
    </submittedName>
</protein>
<dbReference type="Proteomes" id="UP001190700">
    <property type="component" value="Unassembled WGS sequence"/>
</dbReference>
<feature type="compositionally biased region" description="Gly residues" evidence="1">
    <location>
        <begin position="165"/>
        <end position="178"/>
    </location>
</feature>
<gene>
    <name evidence="2" type="ORF">CYMTET_25418</name>
</gene>